<dbReference type="EMBL" id="MZMV01000006">
    <property type="protein sequence ID" value="OWV11209.1"/>
    <property type="molecule type" value="Genomic_DNA"/>
</dbReference>
<evidence type="ECO:0000256" key="3">
    <source>
        <dbReference type="SAM" id="MobiDB-lite"/>
    </source>
</evidence>
<sequence length="278" mass="28634">MREPDVTSVVLTRRGAALWARIDRPGSGNACDSTVLTGLERWLAGAADPAVRVLVLTGTGRSFCAGADLAEATGLLGDLPALLAHLDRGRRLVRALRAAPVPTVAAVNGAAFGGGLELLLGCDIAVAADSARIGDRHLAAGQVPGWGASVLLPRAVGPALARRLLLTGETWSAEESERRGLVSAAVADDRLVGHVDALADAVAARDPAAVRRMLTVARPPVAEADWDREWEALTAHVTAQATARAAAASPPDRHTPGAPTRPDTLDPPPGTEHPPCAP</sequence>
<name>A0A246RTP8_9ACTN</name>
<dbReference type="PANTHER" id="PTHR11941">
    <property type="entry name" value="ENOYL-COA HYDRATASE-RELATED"/>
    <property type="match status" value="1"/>
</dbReference>
<evidence type="ECO:0008006" key="6">
    <source>
        <dbReference type="Google" id="ProtNLM"/>
    </source>
</evidence>
<dbReference type="GO" id="GO:0006635">
    <property type="term" value="P:fatty acid beta-oxidation"/>
    <property type="evidence" value="ECO:0007669"/>
    <property type="project" value="TreeGrafter"/>
</dbReference>
<dbReference type="InterPro" id="IPR029045">
    <property type="entry name" value="ClpP/crotonase-like_dom_sf"/>
</dbReference>
<feature type="region of interest" description="Disordered" evidence="3">
    <location>
        <begin position="239"/>
        <end position="278"/>
    </location>
</feature>
<evidence type="ECO:0000313" key="4">
    <source>
        <dbReference type="EMBL" id="OWV11209.1"/>
    </source>
</evidence>
<dbReference type="InterPro" id="IPR018376">
    <property type="entry name" value="Enoyl-CoA_hyd/isom_CS"/>
</dbReference>
<comment type="similarity">
    <text evidence="1 2">Belongs to the enoyl-CoA hydratase/isomerase family.</text>
</comment>
<dbReference type="PROSITE" id="PS00166">
    <property type="entry name" value="ENOYL_COA_HYDRATASE"/>
    <property type="match status" value="1"/>
</dbReference>
<dbReference type="SUPFAM" id="SSF52096">
    <property type="entry name" value="ClpP/crotonase"/>
    <property type="match status" value="1"/>
</dbReference>
<dbReference type="Gene3D" id="3.90.226.10">
    <property type="entry name" value="2-enoyl-CoA Hydratase, Chain A, domain 1"/>
    <property type="match status" value="1"/>
</dbReference>
<evidence type="ECO:0000256" key="2">
    <source>
        <dbReference type="RuleBase" id="RU003707"/>
    </source>
</evidence>
<dbReference type="Proteomes" id="UP000197174">
    <property type="component" value="Unassembled WGS sequence"/>
</dbReference>
<dbReference type="AlphaFoldDB" id="A0A246RTP8"/>
<dbReference type="CDD" id="cd06558">
    <property type="entry name" value="crotonase-like"/>
    <property type="match status" value="1"/>
</dbReference>
<feature type="compositionally biased region" description="Pro residues" evidence="3">
    <location>
        <begin position="265"/>
        <end position="278"/>
    </location>
</feature>
<reference evidence="4 5" key="1">
    <citation type="submission" date="2017-03" db="EMBL/GenBank/DDBJ databases">
        <title>Whole genome sequence of Micromonospora wenchangensis, isolated from mangrove soil.</title>
        <authorList>
            <person name="Yang H."/>
        </authorList>
    </citation>
    <scope>NUCLEOTIDE SEQUENCE [LARGE SCALE GENOMIC DNA]</scope>
    <source>
        <strain evidence="4 5">CCTCC AA 2012002</strain>
    </source>
</reference>
<comment type="caution">
    <text evidence="4">The sequence shown here is derived from an EMBL/GenBank/DDBJ whole genome shotgun (WGS) entry which is preliminary data.</text>
</comment>
<protein>
    <recommendedName>
        <fullName evidence="6">Enoyl-CoA hydratase</fullName>
    </recommendedName>
</protein>
<dbReference type="GO" id="GO:0003824">
    <property type="term" value="F:catalytic activity"/>
    <property type="evidence" value="ECO:0007669"/>
    <property type="project" value="InterPro"/>
</dbReference>
<dbReference type="PANTHER" id="PTHR11941:SF54">
    <property type="entry name" value="ENOYL-COA HYDRATASE, MITOCHONDRIAL"/>
    <property type="match status" value="1"/>
</dbReference>
<dbReference type="InterPro" id="IPR001753">
    <property type="entry name" value="Enoyl-CoA_hydra/iso"/>
</dbReference>
<gene>
    <name evidence="4" type="ORF">B5D80_05465</name>
</gene>
<accession>A0A246RTP8</accession>
<evidence type="ECO:0000313" key="5">
    <source>
        <dbReference type="Proteomes" id="UP000197174"/>
    </source>
</evidence>
<organism evidence="4 5">
    <name type="scientific">Micromonospora wenchangensis</name>
    <dbReference type="NCBI Taxonomy" id="1185415"/>
    <lineage>
        <taxon>Bacteria</taxon>
        <taxon>Bacillati</taxon>
        <taxon>Actinomycetota</taxon>
        <taxon>Actinomycetes</taxon>
        <taxon>Micromonosporales</taxon>
        <taxon>Micromonosporaceae</taxon>
        <taxon>Micromonospora</taxon>
    </lineage>
</organism>
<feature type="compositionally biased region" description="Low complexity" evidence="3">
    <location>
        <begin position="239"/>
        <end position="248"/>
    </location>
</feature>
<keyword evidence="5" id="KW-1185">Reference proteome</keyword>
<dbReference type="Pfam" id="PF00378">
    <property type="entry name" value="ECH_1"/>
    <property type="match status" value="1"/>
</dbReference>
<evidence type="ECO:0000256" key="1">
    <source>
        <dbReference type="ARBA" id="ARBA00005254"/>
    </source>
</evidence>
<proteinExistence type="inferred from homology"/>